<organism evidence="1">
    <name type="scientific">Arundo donax</name>
    <name type="common">Giant reed</name>
    <name type="synonym">Donax arundinaceus</name>
    <dbReference type="NCBI Taxonomy" id="35708"/>
    <lineage>
        <taxon>Eukaryota</taxon>
        <taxon>Viridiplantae</taxon>
        <taxon>Streptophyta</taxon>
        <taxon>Embryophyta</taxon>
        <taxon>Tracheophyta</taxon>
        <taxon>Spermatophyta</taxon>
        <taxon>Magnoliopsida</taxon>
        <taxon>Liliopsida</taxon>
        <taxon>Poales</taxon>
        <taxon>Poaceae</taxon>
        <taxon>PACMAD clade</taxon>
        <taxon>Arundinoideae</taxon>
        <taxon>Arundineae</taxon>
        <taxon>Arundo</taxon>
    </lineage>
</organism>
<name>A0A0A9H7S3_ARUDO</name>
<dbReference type="AlphaFoldDB" id="A0A0A9H7S3"/>
<dbReference type="EMBL" id="GBRH01165104">
    <property type="protein sequence ID" value="JAE32792.1"/>
    <property type="molecule type" value="Transcribed_RNA"/>
</dbReference>
<evidence type="ECO:0000313" key="1">
    <source>
        <dbReference type="EMBL" id="JAE32792.1"/>
    </source>
</evidence>
<reference evidence="1" key="1">
    <citation type="submission" date="2014-09" db="EMBL/GenBank/DDBJ databases">
        <authorList>
            <person name="Magalhaes I.L.F."/>
            <person name="Oliveira U."/>
            <person name="Santos F.R."/>
            <person name="Vidigal T.H.D.A."/>
            <person name="Brescovit A.D."/>
            <person name="Santos A.J."/>
        </authorList>
    </citation>
    <scope>NUCLEOTIDE SEQUENCE</scope>
    <source>
        <tissue evidence="1">Shoot tissue taken approximately 20 cm above the soil surface</tissue>
    </source>
</reference>
<accession>A0A0A9H7S3</accession>
<sequence length="104" mass="11705">MKSYGIIIIMKGSFLQQSQSRSSHPTASWHMRERTIGIQNMMHISLHNAIHQTNPLIMPRNTTHHLISIEKVHGVKSKIPPKNTLSCFIGTPTKSGTVPFLVHN</sequence>
<protein>
    <submittedName>
        <fullName evidence="1">Uncharacterized protein</fullName>
    </submittedName>
</protein>
<reference evidence="1" key="2">
    <citation type="journal article" date="2015" name="Data Brief">
        <title>Shoot transcriptome of the giant reed, Arundo donax.</title>
        <authorList>
            <person name="Barrero R.A."/>
            <person name="Guerrero F.D."/>
            <person name="Moolhuijzen P."/>
            <person name="Goolsby J.A."/>
            <person name="Tidwell J."/>
            <person name="Bellgard S.E."/>
            <person name="Bellgard M.I."/>
        </authorList>
    </citation>
    <scope>NUCLEOTIDE SEQUENCE</scope>
    <source>
        <tissue evidence="1">Shoot tissue taken approximately 20 cm above the soil surface</tissue>
    </source>
</reference>
<proteinExistence type="predicted"/>